<gene>
    <name evidence="2" type="ORF">VM1G_11417</name>
</gene>
<reference evidence="2" key="1">
    <citation type="submission" date="2014-12" db="EMBL/GenBank/DDBJ databases">
        <title>Genome Sequence of Valsa Canker Pathogens Uncovers a Specific Adaption of Colonization on Woody Bark.</title>
        <authorList>
            <person name="Yin Z."/>
            <person name="Liu H."/>
            <person name="Gao X."/>
            <person name="Li Z."/>
            <person name="Song N."/>
            <person name="Ke X."/>
            <person name="Dai Q."/>
            <person name="Wu Y."/>
            <person name="Sun Y."/>
            <person name="Xu J.-R."/>
            <person name="Kang Z.K."/>
            <person name="Wang L."/>
            <person name="Huang L."/>
        </authorList>
    </citation>
    <scope>NUCLEOTIDE SEQUENCE [LARGE SCALE GENOMIC DNA]</scope>
    <source>
        <strain evidence="2">03-8</strain>
    </source>
</reference>
<keyword evidence="3" id="KW-1185">Reference proteome</keyword>
<dbReference type="Proteomes" id="UP000078559">
    <property type="component" value="Chromosome 2"/>
</dbReference>
<evidence type="ECO:0000313" key="3">
    <source>
        <dbReference type="Proteomes" id="UP000078559"/>
    </source>
</evidence>
<evidence type="ECO:0000256" key="1">
    <source>
        <dbReference type="SAM" id="MobiDB-lite"/>
    </source>
</evidence>
<name>A0A194VPG2_CYTMA</name>
<accession>A0A194VPG2</accession>
<evidence type="ECO:0000313" key="2">
    <source>
        <dbReference type="EMBL" id="KUI66081.1"/>
    </source>
</evidence>
<feature type="region of interest" description="Disordered" evidence="1">
    <location>
        <begin position="22"/>
        <end position="56"/>
    </location>
</feature>
<sequence>MAFHLELERGLGLAASAGTLMELPLRPGGHGIPPQHQHQQQQQPEPEPQSQQAVISAAPTAAGLPFCCQSQV</sequence>
<dbReference type="AlphaFoldDB" id="A0A194VPG2"/>
<feature type="compositionally biased region" description="Low complexity" evidence="1">
    <location>
        <begin position="33"/>
        <end position="52"/>
    </location>
</feature>
<protein>
    <submittedName>
        <fullName evidence="2">Uncharacterized protein</fullName>
    </submittedName>
</protein>
<organism evidence="2 3">
    <name type="scientific">Cytospora mali</name>
    <name type="common">Apple Valsa canker fungus</name>
    <name type="synonym">Valsa mali</name>
    <dbReference type="NCBI Taxonomy" id="578113"/>
    <lineage>
        <taxon>Eukaryota</taxon>
        <taxon>Fungi</taxon>
        <taxon>Dikarya</taxon>
        <taxon>Ascomycota</taxon>
        <taxon>Pezizomycotina</taxon>
        <taxon>Sordariomycetes</taxon>
        <taxon>Sordariomycetidae</taxon>
        <taxon>Diaporthales</taxon>
        <taxon>Cytosporaceae</taxon>
        <taxon>Cytospora</taxon>
    </lineage>
</organism>
<proteinExistence type="predicted"/>
<dbReference type="EMBL" id="CM003099">
    <property type="protein sequence ID" value="KUI66081.1"/>
    <property type="molecule type" value="Genomic_DNA"/>
</dbReference>